<name>A0A2G5F4R4_AQUCA</name>
<feature type="region of interest" description="Disordered" evidence="1">
    <location>
        <begin position="89"/>
        <end position="108"/>
    </location>
</feature>
<reference evidence="2 3" key="1">
    <citation type="submission" date="2017-09" db="EMBL/GenBank/DDBJ databases">
        <title>WGS assembly of Aquilegia coerulea Goldsmith.</title>
        <authorList>
            <person name="Hodges S."/>
            <person name="Kramer E."/>
            <person name="Nordborg M."/>
            <person name="Tomkins J."/>
            <person name="Borevitz J."/>
            <person name="Derieg N."/>
            <person name="Yan J."/>
            <person name="Mihaltcheva S."/>
            <person name="Hayes R.D."/>
            <person name="Rokhsar D."/>
        </authorList>
    </citation>
    <scope>NUCLEOTIDE SEQUENCE [LARGE SCALE GENOMIC DNA]</scope>
    <source>
        <strain evidence="3">cv. Goldsmith</strain>
    </source>
</reference>
<organism evidence="2 3">
    <name type="scientific">Aquilegia coerulea</name>
    <name type="common">Rocky mountain columbine</name>
    <dbReference type="NCBI Taxonomy" id="218851"/>
    <lineage>
        <taxon>Eukaryota</taxon>
        <taxon>Viridiplantae</taxon>
        <taxon>Streptophyta</taxon>
        <taxon>Embryophyta</taxon>
        <taxon>Tracheophyta</taxon>
        <taxon>Spermatophyta</taxon>
        <taxon>Magnoliopsida</taxon>
        <taxon>Ranunculales</taxon>
        <taxon>Ranunculaceae</taxon>
        <taxon>Thalictroideae</taxon>
        <taxon>Aquilegia</taxon>
    </lineage>
</organism>
<dbReference type="AlphaFoldDB" id="A0A2G5F4R4"/>
<accession>A0A2G5F4R4</accession>
<dbReference type="Proteomes" id="UP000230069">
    <property type="component" value="Unassembled WGS sequence"/>
</dbReference>
<dbReference type="EMBL" id="KZ305019">
    <property type="protein sequence ID" value="PIA62995.1"/>
    <property type="molecule type" value="Genomic_DNA"/>
</dbReference>
<protein>
    <submittedName>
        <fullName evidence="2">Uncharacterized protein</fullName>
    </submittedName>
</protein>
<evidence type="ECO:0000256" key="1">
    <source>
        <dbReference type="SAM" id="MobiDB-lite"/>
    </source>
</evidence>
<evidence type="ECO:0000313" key="2">
    <source>
        <dbReference type="EMBL" id="PIA62995.1"/>
    </source>
</evidence>
<proteinExistence type="predicted"/>
<dbReference type="OrthoDB" id="1934346at2759"/>
<evidence type="ECO:0000313" key="3">
    <source>
        <dbReference type="Proteomes" id="UP000230069"/>
    </source>
</evidence>
<dbReference type="STRING" id="218851.A0A2G5F4R4"/>
<feature type="compositionally biased region" description="Low complexity" evidence="1">
    <location>
        <begin position="94"/>
        <end position="108"/>
    </location>
</feature>
<dbReference type="InParanoid" id="A0A2G5F4R4"/>
<keyword evidence="3" id="KW-1185">Reference proteome</keyword>
<gene>
    <name evidence="2" type="ORF">AQUCO_00200782v1</name>
</gene>
<sequence>MVKDLEFFWILGVNIDSSPLLLSSVIPSLGTSAIHAEVAAWMTHLICFTVQAREYDVLLHGDAPWKTFLNNAWYIKILSPEDVHNLGKQGAECSSSNGGQRLSSSCDS</sequence>